<dbReference type="SUPFAM" id="SSF51735">
    <property type="entry name" value="NAD(P)-binding Rossmann-fold domains"/>
    <property type="match status" value="1"/>
</dbReference>
<dbReference type="InterPro" id="IPR036291">
    <property type="entry name" value="NAD(P)-bd_dom_sf"/>
</dbReference>
<gene>
    <name evidence="2" type="ORF">GCM10009663_41890</name>
</gene>
<evidence type="ECO:0000313" key="3">
    <source>
        <dbReference type="Proteomes" id="UP001499987"/>
    </source>
</evidence>
<proteinExistence type="predicted"/>
<reference evidence="2 3" key="1">
    <citation type="journal article" date="2019" name="Int. J. Syst. Evol. Microbiol.">
        <title>The Global Catalogue of Microorganisms (GCM) 10K type strain sequencing project: providing services to taxonomists for standard genome sequencing and annotation.</title>
        <authorList>
            <consortium name="The Broad Institute Genomics Platform"/>
            <consortium name="The Broad Institute Genome Sequencing Center for Infectious Disease"/>
            <person name="Wu L."/>
            <person name="Ma J."/>
        </authorList>
    </citation>
    <scope>NUCLEOTIDE SEQUENCE [LARGE SCALE GENOMIC DNA]</scope>
    <source>
        <strain evidence="2 3">JCM 13002</strain>
    </source>
</reference>
<dbReference type="InterPro" id="IPR001509">
    <property type="entry name" value="Epimerase_deHydtase"/>
</dbReference>
<comment type="caution">
    <text evidence="2">The sequence shown here is derived from an EMBL/GenBank/DDBJ whole genome shotgun (WGS) entry which is preliminary data.</text>
</comment>
<organism evidence="2 3">
    <name type="scientific">Kitasatospora arboriphila</name>
    <dbReference type="NCBI Taxonomy" id="258052"/>
    <lineage>
        <taxon>Bacteria</taxon>
        <taxon>Bacillati</taxon>
        <taxon>Actinomycetota</taxon>
        <taxon>Actinomycetes</taxon>
        <taxon>Kitasatosporales</taxon>
        <taxon>Streptomycetaceae</taxon>
        <taxon>Kitasatospora</taxon>
    </lineage>
</organism>
<evidence type="ECO:0000259" key="1">
    <source>
        <dbReference type="Pfam" id="PF01370"/>
    </source>
</evidence>
<dbReference type="EMBL" id="BAAALD010000040">
    <property type="protein sequence ID" value="GAA1093979.1"/>
    <property type="molecule type" value="Genomic_DNA"/>
</dbReference>
<evidence type="ECO:0000313" key="2">
    <source>
        <dbReference type="EMBL" id="GAA1093979.1"/>
    </source>
</evidence>
<feature type="domain" description="NAD-dependent epimerase/dehydratase" evidence="1">
    <location>
        <begin position="5"/>
        <end position="207"/>
    </location>
</feature>
<dbReference type="Pfam" id="PF01370">
    <property type="entry name" value="Epimerase"/>
    <property type="match status" value="1"/>
</dbReference>
<dbReference type="Gene3D" id="3.40.50.720">
    <property type="entry name" value="NAD(P)-binding Rossmann-like Domain"/>
    <property type="match status" value="1"/>
</dbReference>
<protein>
    <submittedName>
        <fullName evidence="2">NAD-dependent epimerase/dehydratase family protein</fullName>
    </submittedName>
</protein>
<keyword evidence="3" id="KW-1185">Reference proteome</keyword>
<name>A0ABN1TQ73_9ACTN</name>
<accession>A0ABN1TQ73</accession>
<sequence>MSKHLIVGAGPVGTAAARLLADRGEEVTVVTRSGRTAAPLPGVRHLRLDATDAEALGAAAAGAAVLYNCANPAYHRWATDWPPLAAALLGAAESSGAVLATVGNLYGYGAVDGPMTEDTPLAPNTVKGEVRAKMWQDAEALHRAGRIRATEVRGSDYVGPGAESVLGERVVPRVLAGRGVQVLGDPDTAHSWTYTLDAARLLVAVGSDERAWGRPWHIPSNPPRTQREAVADLARAAGLPPVPVNRIPGPVLALLGLVNPTVRAVRETAYQLERPFVMDSTAAERTFGLAPTPWQEVLTAVVEAHRGPQPA</sequence>
<dbReference type="RefSeq" id="WP_344625186.1">
    <property type="nucleotide sequence ID" value="NZ_BAAALD010000040.1"/>
</dbReference>
<dbReference type="Proteomes" id="UP001499987">
    <property type="component" value="Unassembled WGS sequence"/>
</dbReference>